<evidence type="ECO:0000256" key="1">
    <source>
        <dbReference type="SAM" id="MobiDB-lite"/>
    </source>
</evidence>
<feature type="compositionally biased region" description="Basic residues" evidence="1">
    <location>
        <begin position="25"/>
        <end position="39"/>
    </location>
</feature>
<sequence length="115" mass="12850">MRVCLHACPETAQAADSLQEPYLQGRRRPQTRRTGNAHHHGGDVIQERLVVVSGGTTTVKGHEDLIYGPFPGLFFGQQVVEPSRQAGEGDVVQFRTLAQRSHKMRHVLPRHHVGR</sequence>
<name>A0A9Q8VBX8_9HYPO</name>
<evidence type="ECO:0000313" key="3">
    <source>
        <dbReference type="Proteomes" id="UP000829364"/>
    </source>
</evidence>
<dbReference type="KEGG" id="ptkz:JDV02_007038"/>
<dbReference type="Proteomes" id="UP000829364">
    <property type="component" value="Chromosome 6"/>
</dbReference>
<keyword evidence="3" id="KW-1185">Reference proteome</keyword>
<gene>
    <name evidence="2" type="ORF">JDV02_007038</name>
</gene>
<organism evidence="2 3">
    <name type="scientific">Purpureocillium takamizusanense</name>
    <dbReference type="NCBI Taxonomy" id="2060973"/>
    <lineage>
        <taxon>Eukaryota</taxon>
        <taxon>Fungi</taxon>
        <taxon>Dikarya</taxon>
        <taxon>Ascomycota</taxon>
        <taxon>Pezizomycotina</taxon>
        <taxon>Sordariomycetes</taxon>
        <taxon>Hypocreomycetidae</taxon>
        <taxon>Hypocreales</taxon>
        <taxon>Ophiocordycipitaceae</taxon>
        <taxon>Purpureocillium</taxon>
    </lineage>
</organism>
<reference evidence="2" key="1">
    <citation type="submission" date="2021-11" db="EMBL/GenBank/DDBJ databases">
        <title>Purpureocillium_takamizusanense_genome.</title>
        <authorList>
            <person name="Nguyen N.-H."/>
        </authorList>
    </citation>
    <scope>NUCLEOTIDE SEQUENCE</scope>
    <source>
        <strain evidence="2">PT3</strain>
    </source>
</reference>
<proteinExistence type="predicted"/>
<protein>
    <submittedName>
        <fullName evidence="2">Uncharacterized protein</fullName>
    </submittedName>
</protein>
<dbReference type="EMBL" id="CP086359">
    <property type="protein sequence ID" value="UNI21005.1"/>
    <property type="molecule type" value="Genomic_DNA"/>
</dbReference>
<dbReference type="GeneID" id="72068987"/>
<feature type="region of interest" description="Disordered" evidence="1">
    <location>
        <begin position="18"/>
        <end position="43"/>
    </location>
</feature>
<accession>A0A9Q8VBX8</accession>
<dbReference type="AlphaFoldDB" id="A0A9Q8VBX8"/>
<dbReference type="RefSeq" id="XP_047844486.1">
    <property type="nucleotide sequence ID" value="XM_047988490.1"/>
</dbReference>
<evidence type="ECO:0000313" key="2">
    <source>
        <dbReference type="EMBL" id="UNI21005.1"/>
    </source>
</evidence>